<dbReference type="AlphaFoldDB" id="A0A3B0VH97"/>
<protein>
    <submittedName>
        <fullName evidence="1">Uncharacterized protein</fullName>
    </submittedName>
</protein>
<proteinExistence type="predicted"/>
<evidence type="ECO:0000313" key="1">
    <source>
        <dbReference type="EMBL" id="VAW37687.1"/>
    </source>
</evidence>
<reference evidence="1" key="1">
    <citation type="submission" date="2018-06" db="EMBL/GenBank/DDBJ databases">
        <authorList>
            <person name="Zhirakovskaya E."/>
        </authorList>
    </citation>
    <scope>NUCLEOTIDE SEQUENCE</scope>
</reference>
<dbReference type="EMBL" id="UOEY01000047">
    <property type="protein sequence ID" value="VAW37687.1"/>
    <property type="molecule type" value="Genomic_DNA"/>
</dbReference>
<name>A0A3B0VH97_9ZZZZ</name>
<gene>
    <name evidence="1" type="ORF">MNBD_DELTA04-46</name>
</gene>
<sequence length="64" mass="7265">MFLQKKIWLTEFLFIIMAAVFACSTNAQASHNGYLSCHHGIADIKDPDSPMMLQIKLVNIDLRI</sequence>
<organism evidence="1">
    <name type="scientific">hydrothermal vent metagenome</name>
    <dbReference type="NCBI Taxonomy" id="652676"/>
    <lineage>
        <taxon>unclassified sequences</taxon>
        <taxon>metagenomes</taxon>
        <taxon>ecological metagenomes</taxon>
    </lineage>
</organism>
<accession>A0A3B0VH97</accession>
<dbReference type="PROSITE" id="PS51257">
    <property type="entry name" value="PROKAR_LIPOPROTEIN"/>
    <property type="match status" value="1"/>
</dbReference>